<dbReference type="Pfam" id="PF00651">
    <property type="entry name" value="BTB"/>
    <property type="match status" value="1"/>
</dbReference>
<feature type="region of interest" description="Disordered" evidence="1">
    <location>
        <begin position="161"/>
        <end position="182"/>
    </location>
</feature>
<reference evidence="4 5" key="1">
    <citation type="journal article" date="2018" name="BMC Genomics">
        <title>Genomic evidence for intraspecific hybridization in a clonal and extremely halotolerant yeast.</title>
        <authorList>
            <person name="Gostincar C."/>
            <person name="Stajich J.E."/>
            <person name="Zupancic J."/>
            <person name="Zalar P."/>
            <person name="Gunde-Cimerman N."/>
        </authorList>
    </citation>
    <scope>NUCLEOTIDE SEQUENCE [LARGE SCALE GENOMIC DNA]</scope>
    <source>
        <strain evidence="4 5">EXF-10513</strain>
    </source>
</reference>
<dbReference type="VEuPathDB" id="FungiDB:BTJ68_07082"/>
<gene>
    <name evidence="4" type="ORF">D0864_13091</name>
</gene>
<dbReference type="PANTHER" id="PTHR47843">
    <property type="entry name" value="BTB DOMAIN-CONTAINING PROTEIN-RELATED"/>
    <property type="match status" value="1"/>
</dbReference>
<protein>
    <recommendedName>
        <fullName evidence="3">BTB domain-containing protein</fullName>
    </recommendedName>
</protein>
<feature type="domain" description="BTB" evidence="3">
    <location>
        <begin position="62"/>
        <end position="90"/>
    </location>
</feature>
<dbReference type="Gene3D" id="3.30.710.10">
    <property type="entry name" value="Potassium Channel Kv1.1, Chain A"/>
    <property type="match status" value="1"/>
</dbReference>
<feature type="chain" id="PRO_5018206896" description="BTB domain-containing protein" evidence="2">
    <location>
        <begin position="24"/>
        <end position="344"/>
    </location>
</feature>
<dbReference type="InterPro" id="IPR000210">
    <property type="entry name" value="BTB/POZ_dom"/>
</dbReference>
<dbReference type="Proteomes" id="UP000269539">
    <property type="component" value="Unassembled WGS sequence"/>
</dbReference>
<evidence type="ECO:0000259" key="3">
    <source>
        <dbReference type="PROSITE" id="PS50097"/>
    </source>
</evidence>
<dbReference type="PROSITE" id="PS50097">
    <property type="entry name" value="BTB"/>
    <property type="match status" value="1"/>
</dbReference>
<comment type="caution">
    <text evidence="4">The sequence shown here is derived from an EMBL/GenBank/DDBJ whole genome shotgun (WGS) entry which is preliminary data.</text>
</comment>
<name>A0A3M7D896_HORWE</name>
<dbReference type="EMBL" id="QWIO01002191">
    <property type="protein sequence ID" value="RMY60440.1"/>
    <property type="molecule type" value="Genomic_DNA"/>
</dbReference>
<organism evidence="4 5">
    <name type="scientific">Hortaea werneckii</name>
    <name type="common">Black yeast</name>
    <name type="synonym">Cladosporium werneckii</name>
    <dbReference type="NCBI Taxonomy" id="91943"/>
    <lineage>
        <taxon>Eukaryota</taxon>
        <taxon>Fungi</taxon>
        <taxon>Dikarya</taxon>
        <taxon>Ascomycota</taxon>
        <taxon>Pezizomycotina</taxon>
        <taxon>Dothideomycetes</taxon>
        <taxon>Dothideomycetidae</taxon>
        <taxon>Mycosphaerellales</taxon>
        <taxon>Teratosphaeriaceae</taxon>
        <taxon>Hortaea</taxon>
    </lineage>
</organism>
<dbReference type="InterPro" id="IPR011333">
    <property type="entry name" value="SKP1/BTB/POZ_sf"/>
</dbReference>
<dbReference type="CDD" id="cd18186">
    <property type="entry name" value="BTB_POZ_ZBTB_KLHL-like"/>
    <property type="match status" value="1"/>
</dbReference>
<feature type="signal peptide" evidence="2">
    <location>
        <begin position="1"/>
        <end position="23"/>
    </location>
</feature>
<proteinExistence type="predicted"/>
<sequence length="344" mass="38184">MPRLPLLFRWRLLLLQLLFATHSLPSWPAFLQSLPNKMADDSDQVAAFKQGLSKLLMRGSLTDLTIVCGAYKHNVHKVILCAHSDYFAALPNFAVSKLRCILPLWAAATDEEQEGKTNTLHFKAIGDDEDDEACDDPEAIKLMVYYFYHLDYTATIDSTTSPLNTPETKSARVMPTSKGKKANKASSRLTPFRTLASSSRDSDMVMHAKVFAAAVNYQIAALSKLAAKKFKDAVEVNWHDDTFAEAIRIVYSTTPGDVRALRDVVTTTLDRHDDTLLELDGVLKVVKESREVMFDLLCKGRGLGPFKGRLSISPPSHLLGYCVGCGGTLGVNKWGNYCTRCEME</sequence>
<dbReference type="PANTHER" id="PTHR47843:SF5">
    <property type="entry name" value="BTB_POZ DOMAIN PROTEIN"/>
    <property type="match status" value="1"/>
</dbReference>
<evidence type="ECO:0000313" key="4">
    <source>
        <dbReference type="EMBL" id="RMY60440.1"/>
    </source>
</evidence>
<evidence type="ECO:0000313" key="5">
    <source>
        <dbReference type="Proteomes" id="UP000269539"/>
    </source>
</evidence>
<evidence type="ECO:0000256" key="2">
    <source>
        <dbReference type="SAM" id="SignalP"/>
    </source>
</evidence>
<accession>A0A3M7D896</accession>
<dbReference type="AlphaFoldDB" id="A0A3M7D896"/>
<keyword evidence="2" id="KW-0732">Signal</keyword>
<evidence type="ECO:0000256" key="1">
    <source>
        <dbReference type="SAM" id="MobiDB-lite"/>
    </source>
</evidence>
<dbReference type="SUPFAM" id="SSF54695">
    <property type="entry name" value="POZ domain"/>
    <property type="match status" value="1"/>
</dbReference>
<dbReference type="SMART" id="SM00225">
    <property type="entry name" value="BTB"/>
    <property type="match status" value="1"/>
</dbReference>